<evidence type="ECO:0000313" key="11">
    <source>
        <dbReference type="EMBL" id="SFL45113.1"/>
    </source>
</evidence>
<dbReference type="InterPro" id="IPR023214">
    <property type="entry name" value="HAD_sf"/>
</dbReference>
<evidence type="ECO:0000256" key="2">
    <source>
        <dbReference type="ARBA" id="ARBA00006024"/>
    </source>
</evidence>
<dbReference type="InterPro" id="IPR001757">
    <property type="entry name" value="P_typ_ATPase"/>
</dbReference>
<accession>A0A1I4HTN1</accession>
<dbReference type="InterPro" id="IPR027256">
    <property type="entry name" value="P-typ_ATPase_IB"/>
</dbReference>
<evidence type="ECO:0000256" key="5">
    <source>
        <dbReference type="ARBA" id="ARBA00022989"/>
    </source>
</evidence>
<dbReference type="InterPro" id="IPR023298">
    <property type="entry name" value="ATPase_P-typ_TM_dom_sf"/>
</dbReference>
<keyword evidence="5 9" id="KW-1133">Transmembrane helix</keyword>
<dbReference type="InterPro" id="IPR018303">
    <property type="entry name" value="ATPase_P-typ_P_site"/>
</dbReference>
<evidence type="ECO:0000256" key="3">
    <source>
        <dbReference type="ARBA" id="ARBA00022539"/>
    </source>
</evidence>
<dbReference type="SUPFAM" id="SSF56784">
    <property type="entry name" value="HAD-like"/>
    <property type="match status" value="1"/>
</dbReference>
<proteinExistence type="inferred from homology"/>
<dbReference type="GO" id="GO:0005886">
    <property type="term" value="C:plasma membrane"/>
    <property type="evidence" value="ECO:0007669"/>
    <property type="project" value="UniProtKB-SubCell"/>
</dbReference>
<dbReference type="GO" id="GO:0046872">
    <property type="term" value="F:metal ion binding"/>
    <property type="evidence" value="ECO:0007669"/>
    <property type="project" value="UniProtKB-KW"/>
</dbReference>
<evidence type="ECO:0000256" key="7">
    <source>
        <dbReference type="ARBA" id="ARBA00039103"/>
    </source>
</evidence>
<feature type="transmembrane region" description="Helical" evidence="9">
    <location>
        <begin position="62"/>
        <end position="88"/>
    </location>
</feature>
<keyword evidence="9" id="KW-1003">Cell membrane</keyword>
<dbReference type="InterPro" id="IPR059000">
    <property type="entry name" value="ATPase_P-type_domA"/>
</dbReference>
<dbReference type="SUPFAM" id="SSF81665">
    <property type="entry name" value="Calcium ATPase, transmembrane domain M"/>
    <property type="match status" value="1"/>
</dbReference>
<evidence type="ECO:0000259" key="10">
    <source>
        <dbReference type="Pfam" id="PF00122"/>
    </source>
</evidence>
<dbReference type="EMBL" id="FOTJ01000010">
    <property type="protein sequence ID" value="SFL45113.1"/>
    <property type="molecule type" value="Genomic_DNA"/>
</dbReference>
<protein>
    <recommendedName>
        <fullName evidence="7">Cd(2+)-exporting ATPase</fullName>
        <ecNumber evidence="7">7.2.2.21</ecNumber>
    </recommendedName>
</protein>
<evidence type="ECO:0000256" key="4">
    <source>
        <dbReference type="ARBA" id="ARBA00022692"/>
    </source>
</evidence>
<dbReference type="InterPro" id="IPR051014">
    <property type="entry name" value="Cation_Transport_ATPase_IB"/>
</dbReference>
<dbReference type="InterPro" id="IPR023299">
    <property type="entry name" value="ATPase_P-typ_cyto_dom_N"/>
</dbReference>
<feature type="transmembrane region" description="Helical" evidence="9">
    <location>
        <begin position="32"/>
        <end position="50"/>
    </location>
</feature>
<keyword evidence="6 9" id="KW-0472">Membrane</keyword>
<name>A0A1I4HTN1_9LACT</name>
<dbReference type="Gene3D" id="2.70.150.10">
    <property type="entry name" value="Calcium-transporting ATPase, cytoplasmic transduction domain A"/>
    <property type="match status" value="1"/>
</dbReference>
<feature type="transmembrane region" description="Helical" evidence="9">
    <location>
        <begin position="547"/>
        <end position="575"/>
    </location>
</feature>
<dbReference type="GO" id="GO:0008551">
    <property type="term" value="F:P-type cadmium transporter activity"/>
    <property type="evidence" value="ECO:0007669"/>
    <property type="project" value="UniProtKB-EC"/>
</dbReference>
<dbReference type="EC" id="7.2.2.21" evidence="7"/>
<dbReference type="PANTHER" id="PTHR48085:SF5">
    <property type="entry name" value="CADMIUM_ZINC-TRANSPORTING ATPASE HMA4-RELATED"/>
    <property type="match status" value="1"/>
</dbReference>
<dbReference type="Pfam" id="PF00702">
    <property type="entry name" value="Hydrolase"/>
    <property type="match status" value="1"/>
</dbReference>
<keyword evidence="3" id="KW-0104">Cadmium</keyword>
<organism evidence="11 12">
    <name type="scientific">Lactococcus garvieae</name>
    <dbReference type="NCBI Taxonomy" id="1363"/>
    <lineage>
        <taxon>Bacteria</taxon>
        <taxon>Bacillati</taxon>
        <taxon>Bacillota</taxon>
        <taxon>Bacilli</taxon>
        <taxon>Lactobacillales</taxon>
        <taxon>Streptococcaceae</taxon>
        <taxon>Lactococcus</taxon>
    </lineage>
</organism>
<dbReference type="Gene3D" id="3.40.50.1000">
    <property type="entry name" value="HAD superfamily/HAD-like"/>
    <property type="match status" value="1"/>
</dbReference>
<evidence type="ECO:0000313" key="12">
    <source>
        <dbReference type="Proteomes" id="UP000181969"/>
    </source>
</evidence>
<keyword evidence="9" id="KW-0479">Metal-binding</keyword>
<dbReference type="RefSeq" id="WP_074751457.1">
    <property type="nucleotide sequence ID" value="NZ_CAXVJC010000002.1"/>
</dbReference>
<sequence length="597" mass="63326">MKNWQKLVLVFFIAAASLLAQFAFNAPLVARFIITVAGGILALSMFIEMIKTLRKGNYGVDLLAITAIIATLLVGEYWASLIIILMLVGGETLEDYAAGRANRELSALLQKTPDIAHVMQEGKVVDMDLDDVEIGAHLLIKPMEVIPIDGVLLSEAAILDESSITGETKPNELQQGDEILSGAINGSSSIEIRTSVAASESQFQKIVALVRQAEATPANFVRLADRYAVPFTIMAYIIAAVAYFISGDPVRIAEVLVVASPCPLILAAPIAFVSGMSRSSKNGFLIKNGTIIEKLATAKAIFFDKTGTITDGKIEVDAIVPAEGVSQEELLKIVYTIEKSSNHILAKAVSSYAESHDVQGLELESLSEVAGLGVTGQINGQLIKIGRANFVGAPDGLDFETAFYVSRDSQYIGAVTFSDTLRANAPAVIKDLRDAGFESITMLTGDNARVADKIAAQVGITEVYSSMLPEEKLAKIQASTIHPTIMVGDGVNDAPALTLADVGISIGTGNNTVASEAADIVLLKNDLSSVTKAVHISRDTLTIAKQAVLIGIIICVILMLIAATGLIPAIIGALFQEVIDVVSILYALRALKGFKNK</sequence>
<dbReference type="AlphaFoldDB" id="A0A1I4HTN1"/>
<dbReference type="GO" id="GO:0016887">
    <property type="term" value="F:ATP hydrolysis activity"/>
    <property type="evidence" value="ECO:0007669"/>
    <property type="project" value="InterPro"/>
</dbReference>
<dbReference type="PROSITE" id="PS00154">
    <property type="entry name" value="ATPASE_E1_E2"/>
    <property type="match status" value="1"/>
</dbReference>
<dbReference type="NCBIfam" id="TIGR01494">
    <property type="entry name" value="ATPase_P-type"/>
    <property type="match status" value="2"/>
</dbReference>
<dbReference type="PRINTS" id="PR00119">
    <property type="entry name" value="CATATPASE"/>
</dbReference>
<evidence type="ECO:0000256" key="8">
    <source>
        <dbReference type="ARBA" id="ARBA00049338"/>
    </source>
</evidence>
<keyword evidence="4 9" id="KW-0812">Transmembrane</keyword>
<dbReference type="Pfam" id="PF00122">
    <property type="entry name" value="E1-E2_ATPase"/>
    <property type="match status" value="1"/>
</dbReference>
<feature type="transmembrane region" description="Helical" evidence="9">
    <location>
        <begin position="252"/>
        <end position="272"/>
    </location>
</feature>
<keyword evidence="9" id="KW-0067">ATP-binding</keyword>
<comment type="catalytic activity">
    <reaction evidence="8">
        <text>Cd(2+)(in) + ATP + H2O = Cd(2+)(out) + ADP + phosphate + H(+)</text>
        <dbReference type="Rhea" id="RHEA:12132"/>
        <dbReference type="ChEBI" id="CHEBI:15377"/>
        <dbReference type="ChEBI" id="CHEBI:15378"/>
        <dbReference type="ChEBI" id="CHEBI:30616"/>
        <dbReference type="ChEBI" id="CHEBI:43474"/>
        <dbReference type="ChEBI" id="CHEBI:48775"/>
        <dbReference type="ChEBI" id="CHEBI:456216"/>
        <dbReference type="EC" id="7.2.2.21"/>
    </reaction>
</comment>
<comment type="similarity">
    <text evidence="2 9">Belongs to the cation transport ATPase (P-type) (TC 3.A.3) family. Type IB subfamily.</text>
</comment>
<dbReference type="NCBIfam" id="TIGR01525">
    <property type="entry name" value="ATPase-IB_hvy"/>
    <property type="match status" value="1"/>
</dbReference>
<comment type="subcellular location">
    <subcellularLocation>
        <location evidence="9">Cell membrane</location>
    </subcellularLocation>
    <subcellularLocation>
        <location evidence="1">Membrane</location>
        <topology evidence="1">Multi-pass membrane protein</topology>
    </subcellularLocation>
</comment>
<keyword evidence="9" id="KW-0547">Nucleotide-binding</keyword>
<feature type="transmembrane region" description="Helical" evidence="9">
    <location>
        <begin position="227"/>
        <end position="245"/>
    </location>
</feature>
<dbReference type="Gene3D" id="3.40.1110.10">
    <property type="entry name" value="Calcium-transporting ATPase, cytoplasmic domain N"/>
    <property type="match status" value="1"/>
</dbReference>
<dbReference type="InterPro" id="IPR008250">
    <property type="entry name" value="ATPase_P-typ_transduc_dom_A_sf"/>
</dbReference>
<dbReference type="OrthoDB" id="9813266at2"/>
<dbReference type="GO" id="GO:0005524">
    <property type="term" value="F:ATP binding"/>
    <property type="evidence" value="ECO:0007669"/>
    <property type="project" value="UniProtKB-UniRule"/>
</dbReference>
<dbReference type="Proteomes" id="UP000181969">
    <property type="component" value="Unassembled WGS sequence"/>
</dbReference>
<dbReference type="SUPFAM" id="SSF81653">
    <property type="entry name" value="Calcium ATPase, transduction domain A"/>
    <property type="match status" value="1"/>
</dbReference>
<dbReference type="CDD" id="cd07544">
    <property type="entry name" value="P-type_ATPase_HM"/>
    <property type="match status" value="1"/>
</dbReference>
<gene>
    <name evidence="11" type="ORF">SAMN05216438_11054</name>
</gene>
<evidence type="ECO:0000256" key="1">
    <source>
        <dbReference type="ARBA" id="ARBA00004141"/>
    </source>
</evidence>
<reference evidence="11 12" key="1">
    <citation type="submission" date="2016-10" db="EMBL/GenBank/DDBJ databases">
        <authorList>
            <person name="de Groot N.N."/>
        </authorList>
    </citation>
    <scope>NUCLEOTIDE SEQUENCE [LARGE SCALE GENOMIC DNA]</scope>
    <source>
        <strain evidence="11 12">M79</strain>
    </source>
</reference>
<evidence type="ECO:0000256" key="9">
    <source>
        <dbReference type="RuleBase" id="RU362081"/>
    </source>
</evidence>
<dbReference type="InterPro" id="IPR036412">
    <property type="entry name" value="HAD-like_sf"/>
</dbReference>
<evidence type="ECO:0000256" key="6">
    <source>
        <dbReference type="ARBA" id="ARBA00023136"/>
    </source>
</evidence>
<dbReference type="NCBIfam" id="TIGR01512">
    <property type="entry name" value="ATPase-IB2_Cd"/>
    <property type="match status" value="1"/>
</dbReference>
<dbReference type="PANTHER" id="PTHR48085">
    <property type="entry name" value="CADMIUM/ZINC-TRANSPORTING ATPASE HMA2-RELATED"/>
    <property type="match status" value="1"/>
</dbReference>
<feature type="domain" description="P-type ATPase A" evidence="10">
    <location>
        <begin position="112"/>
        <end position="210"/>
    </location>
</feature>